<dbReference type="EMBL" id="JACBZA010000001">
    <property type="protein sequence ID" value="NYH82540.1"/>
    <property type="molecule type" value="Genomic_DNA"/>
</dbReference>
<evidence type="ECO:0000313" key="1">
    <source>
        <dbReference type="EMBL" id="NYH82540.1"/>
    </source>
</evidence>
<dbReference type="SUPFAM" id="SSF52540">
    <property type="entry name" value="P-loop containing nucleoside triphosphate hydrolases"/>
    <property type="match status" value="1"/>
</dbReference>
<dbReference type="Proteomes" id="UP000533017">
    <property type="component" value="Unassembled WGS sequence"/>
</dbReference>
<gene>
    <name evidence="1" type="ORF">FHR37_001391</name>
    <name evidence="2" type="ORF">SAMN05421678_10553</name>
</gene>
<dbReference type="InterPro" id="IPR052922">
    <property type="entry name" value="Cytidylate_Kinase-2"/>
</dbReference>
<reference evidence="2 3" key="1">
    <citation type="submission" date="2016-10" db="EMBL/GenBank/DDBJ databases">
        <authorList>
            <person name="de Groot N.N."/>
        </authorList>
    </citation>
    <scope>NUCLEOTIDE SEQUENCE [LARGE SCALE GENOMIC DNA]</scope>
    <source>
        <strain evidence="2 3">CPCC 202808</strain>
    </source>
</reference>
<evidence type="ECO:0000313" key="2">
    <source>
        <dbReference type="EMBL" id="SFG30620.1"/>
    </source>
</evidence>
<dbReference type="PANTHER" id="PTHR37816:SF3">
    <property type="entry name" value="MODULATES DNA TOPOLOGY"/>
    <property type="match status" value="1"/>
</dbReference>
<dbReference type="AlphaFoldDB" id="A0A1I2QRH8"/>
<proteinExistence type="predicted"/>
<sequence length="168" mass="19192">MIGCGGSGKSHVARQLGQLLGAPVTHLDVVFYDEAWNRLPTEEFEAAQRDLVRSPTWVIDGNYNSTLHVRLPACDAVIFLDLPTRECFWGVLTRQAAHGHGQNRTHGVFNRVDLDFLRYVATYRRRMRPRVLKKLDDLAGHAEIVTLTSRRQVRRWLAGLERRSTACR</sequence>
<keyword evidence="4" id="KW-1185">Reference proteome</keyword>
<protein>
    <submittedName>
        <fullName evidence="1">Adenylate kinase family enzyme</fullName>
    </submittedName>
</protein>
<dbReference type="Proteomes" id="UP000199052">
    <property type="component" value="Unassembled WGS sequence"/>
</dbReference>
<name>A0A1I2QRH8_9ACTN</name>
<keyword evidence="1" id="KW-0418">Kinase</keyword>
<accession>A0A1I2QRH8</accession>
<dbReference type="EMBL" id="FOOI01000005">
    <property type="protein sequence ID" value="SFG30620.1"/>
    <property type="molecule type" value="Genomic_DNA"/>
</dbReference>
<dbReference type="InterPro" id="IPR027417">
    <property type="entry name" value="P-loop_NTPase"/>
</dbReference>
<dbReference type="RefSeq" id="WP_202884495.1">
    <property type="nucleotide sequence ID" value="NZ_FOOI01000005.1"/>
</dbReference>
<dbReference type="GO" id="GO:0016301">
    <property type="term" value="F:kinase activity"/>
    <property type="evidence" value="ECO:0007669"/>
    <property type="project" value="UniProtKB-KW"/>
</dbReference>
<keyword evidence="1" id="KW-0808">Transferase</keyword>
<evidence type="ECO:0000313" key="4">
    <source>
        <dbReference type="Proteomes" id="UP000533017"/>
    </source>
</evidence>
<dbReference type="PANTHER" id="PTHR37816">
    <property type="entry name" value="YALI0E33011P"/>
    <property type="match status" value="1"/>
</dbReference>
<dbReference type="Gene3D" id="3.40.50.300">
    <property type="entry name" value="P-loop containing nucleotide triphosphate hydrolases"/>
    <property type="match status" value="1"/>
</dbReference>
<dbReference type="STRING" id="504797.SAMN05421678_10553"/>
<evidence type="ECO:0000313" key="3">
    <source>
        <dbReference type="Proteomes" id="UP000199052"/>
    </source>
</evidence>
<reference evidence="1 4" key="2">
    <citation type="submission" date="2020-07" db="EMBL/GenBank/DDBJ databases">
        <title>Sequencing the genomes of 1000 actinobacteria strains.</title>
        <authorList>
            <person name="Klenk H.-P."/>
        </authorList>
    </citation>
    <scope>NUCLEOTIDE SEQUENCE [LARGE SCALE GENOMIC DNA]</scope>
    <source>
        <strain evidence="1 4">DSM 45117</strain>
    </source>
</reference>
<organism evidence="2 3">
    <name type="scientific">Actinopolymorpha cephalotaxi</name>
    <dbReference type="NCBI Taxonomy" id="504797"/>
    <lineage>
        <taxon>Bacteria</taxon>
        <taxon>Bacillati</taxon>
        <taxon>Actinomycetota</taxon>
        <taxon>Actinomycetes</taxon>
        <taxon>Propionibacteriales</taxon>
        <taxon>Actinopolymorphaceae</taxon>
        <taxon>Actinopolymorpha</taxon>
    </lineage>
</organism>